<dbReference type="AlphaFoldDB" id="A0A820J715"/>
<name>A0A820J715_9BILA</name>
<feature type="non-terminal residue" evidence="1">
    <location>
        <position position="60"/>
    </location>
</feature>
<dbReference type="Proteomes" id="UP000663823">
    <property type="component" value="Unassembled WGS sequence"/>
</dbReference>
<dbReference type="EMBL" id="CAJOAX010053939">
    <property type="protein sequence ID" value="CAF4322377.1"/>
    <property type="molecule type" value="Genomic_DNA"/>
</dbReference>
<accession>A0A820J715</accession>
<gene>
    <name evidence="1" type="ORF">OTI717_LOCUS42697</name>
</gene>
<organism evidence="1 2">
    <name type="scientific">Rotaria sordida</name>
    <dbReference type="NCBI Taxonomy" id="392033"/>
    <lineage>
        <taxon>Eukaryota</taxon>
        <taxon>Metazoa</taxon>
        <taxon>Spiralia</taxon>
        <taxon>Gnathifera</taxon>
        <taxon>Rotifera</taxon>
        <taxon>Eurotatoria</taxon>
        <taxon>Bdelloidea</taxon>
        <taxon>Philodinida</taxon>
        <taxon>Philodinidae</taxon>
        <taxon>Rotaria</taxon>
    </lineage>
</organism>
<evidence type="ECO:0000313" key="2">
    <source>
        <dbReference type="Proteomes" id="UP000663823"/>
    </source>
</evidence>
<feature type="non-terminal residue" evidence="1">
    <location>
        <position position="1"/>
    </location>
</feature>
<reference evidence="1" key="1">
    <citation type="submission" date="2021-02" db="EMBL/GenBank/DDBJ databases">
        <authorList>
            <person name="Nowell W R."/>
        </authorList>
    </citation>
    <scope>NUCLEOTIDE SEQUENCE</scope>
</reference>
<comment type="caution">
    <text evidence="1">The sequence shown here is derived from an EMBL/GenBank/DDBJ whole genome shotgun (WGS) entry which is preliminary data.</text>
</comment>
<evidence type="ECO:0000313" key="1">
    <source>
        <dbReference type="EMBL" id="CAF4322377.1"/>
    </source>
</evidence>
<proteinExistence type="predicted"/>
<sequence length="60" mass="7164">AKLLCEQSLEELNNINQKQLWENLISNNDLLNYSIAKEKRIQYEQTKEYLLDRSFNSQTS</sequence>
<protein>
    <submittedName>
        <fullName evidence="1">Uncharacterized protein</fullName>
    </submittedName>
</protein>